<dbReference type="KEGG" id="kra:Krad_4159"/>
<gene>
    <name evidence="2" type="ordered locus">Krad_4159</name>
</gene>
<accession>A6WFN3</accession>
<dbReference type="FunFam" id="3.30.70.270:FF:000001">
    <property type="entry name" value="Diguanylate cyclase domain protein"/>
    <property type="match status" value="1"/>
</dbReference>
<evidence type="ECO:0000313" key="2">
    <source>
        <dbReference type="EMBL" id="ABS05622.1"/>
    </source>
</evidence>
<protein>
    <submittedName>
        <fullName evidence="2">Diguanylate cyclase</fullName>
    </submittedName>
</protein>
<dbReference type="CDD" id="cd01949">
    <property type="entry name" value="GGDEF"/>
    <property type="match status" value="1"/>
</dbReference>
<dbReference type="GO" id="GO:0052621">
    <property type="term" value="F:diguanylate cyclase activity"/>
    <property type="evidence" value="ECO:0007669"/>
    <property type="project" value="TreeGrafter"/>
</dbReference>
<dbReference type="InterPro" id="IPR043128">
    <property type="entry name" value="Rev_trsase/Diguanyl_cyclase"/>
</dbReference>
<dbReference type="EMBL" id="CP000750">
    <property type="protein sequence ID" value="ABS05622.1"/>
    <property type="molecule type" value="Genomic_DNA"/>
</dbReference>
<evidence type="ECO:0000259" key="1">
    <source>
        <dbReference type="PROSITE" id="PS50887"/>
    </source>
</evidence>
<dbReference type="Gene3D" id="1.25.40.10">
    <property type="entry name" value="Tetratricopeptide repeat domain"/>
    <property type="match status" value="1"/>
</dbReference>
<name>A6WFN3_KINRD</name>
<proteinExistence type="predicted"/>
<dbReference type="eggNOG" id="COG3706">
    <property type="taxonomic scope" value="Bacteria"/>
</dbReference>
<dbReference type="InterPro" id="IPR029787">
    <property type="entry name" value="Nucleotide_cyclase"/>
</dbReference>
<feature type="domain" description="GGDEF" evidence="1">
    <location>
        <begin position="394"/>
        <end position="528"/>
    </location>
</feature>
<sequence>MREVPEVPAHEPATAPAREALRRRLGELEDLVGSDPARAASEARLLRERARALGDDDALARARVWEAEAVQRDGDTAAAAALVAQVRRQRPDLPRELAVQCSWILSRVFTDIGDRPTALEHALDAAAASDDDDVPRRLRTRVLLKVADLLDELGAPEDSRSWYRRAEELAVGDAQLHLMVVNNRAFSELELGDAEAAQREVDLLEELSRRYDRPLNANALDTVSRVHLLRGDARAAEAAARAAVETNAQMDSKNADDLPFYLLTLAAALRTLGDPAGASAALEEARACTGSEGFADIRTQVLAEQAEVFAALGDYRSAFEAHKAFHAADKELLSEQREAQARARQAVFETDVARREAARYREEARRDPLTGLRNRLFVDERLPLLVDEFRAGDRHLSAVLLDLDHFKSVNDGYSHEVGDAVLRAVAAVLEEAAGHAAQSFAARLGGEEFLVALVTDDAQQAVRLAEGVRARVRAHDWSATTPGRGVTVSAGVATLRPGDDKTSLLARADERLYAAKAAGRDRVVAGPGPG</sequence>
<dbReference type="InterPro" id="IPR050469">
    <property type="entry name" value="Diguanylate_Cyclase"/>
</dbReference>
<dbReference type="GO" id="GO:1902201">
    <property type="term" value="P:negative regulation of bacterial-type flagellum-dependent cell motility"/>
    <property type="evidence" value="ECO:0007669"/>
    <property type="project" value="TreeGrafter"/>
</dbReference>
<dbReference type="InterPro" id="IPR000160">
    <property type="entry name" value="GGDEF_dom"/>
</dbReference>
<dbReference type="SMART" id="SM00267">
    <property type="entry name" value="GGDEF"/>
    <property type="match status" value="1"/>
</dbReference>
<dbReference type="Proteomes" id="UP000001116">
    <property type="component" value="Chromosome"/>
</dbReference>
<evidence type="ECO:0000313" key="3">
    <source>
        <dbReference type="Proteomes" id="UP000001116"/>
    </source>
</evidence>
<dbReference type="Gene3D" id="3.30.70.270">
    <property type="match status" value="1"/>
</dbReference>
<dbReference type="PROSITE" id="PS50887">
    <property type="entry name" value="GGDEF"/>
    <property type="match status" value="1"/>
</dbReference>
<reference evidence="3" key="1">
    <citation type="journal article" date="2008" name="PLoS ONE">
        <title>Survival in nuclear waste, extreme resistance, and potential applications gleaned from the genome sequence of Kineococcus radiotolerans SRS30216.</title>
        <authorList>
            <person name="Bagwell C.E."/>
            <person name="Bhat S."/>
            <person name="Hawkins G.M."/>
            <person name="Smith B.W."/>
            <person name="Biswas T."/>
            <person name="Hoover T.R."/>
            <person name="Saunders E."/>
            <person name="Han C.S."/>
            <person name="Tsodikov O.V."/>
            <person name="Shimkets L.J."/>
        </authorList>
    </citation>
    <scope>NUCLEOTIDE SEQUENCE [LARGE SCALE GENOMIC DNA]</scope>
    <source>
        <strain evidence="3">ATCC BAA-149 / DSM 14245 / SRS30216</strain>
    </source>
</reference>
<dbReference type="PANTHER" id="PTHR45138:SF9">
    <property type="entry name" value="DIGUANYLATE CYCLASE DGCM-RELATED"/>
    <property type="match status" value="1"/>
</dbReference>
<dbReference type="SUPFAM" id="SSF48452">
    <property type="entry name" value="TPR-like"/>
    <property type="match status" value="2"/>
</dbReference>
<dbReference type="PANTHER" id="PTHR45138">
    <property type="entry name" value="REGULATORY COMPONENTS OF SENSORY TRANSDUCTION SYSTEM"/>
    <property type="match status" value="1"/>
</dbReference>
<dbReference type="SUPFAM" id="SSF55073">
    <property type="entry name" value="Nucleotide cyclase"/>
    <property type="match status" value="1"/>
</dbReference>
<keyword evidence="3" id="KW-1185">Reference proteome</keyword>
<dbReference type="AlphaFoldDB" id="A6WFN3"/>
<dbReference type="HOGENOM" id="CLU_022176_3_0_11"/>
<dbReference type="GO" id="GO:0043709">
    <property type="term" value="P:cell adhesion involved in single-species biofilm formation"/>
    <property type="evidence" value="ECO:0007669"/>
    <property type="project" value="TreeGrafter"/>
</dbReference>
<dbReference type="STRING" id="266940.Krad_4159"/>
<organism evidence="2 3">
    <name type="scientific">Kineococcus radiotolerans (strain ATCC BAA-149 / DSM 14245 / SRS30216)</name>
    <dbReference type="NCBI Taxonomy" id="266940"/>
    <lineage>
        <taxon>Bacteria</taxon>
        <taxon>Bacillati</taxon>
        <taxon>Actinomycetota</taxon>
        <taxon>Actinomycetes</taxon>
        <taxon>Kineosporiales</taxon>
        <taxon>Kineosporiaceae</taxon>
        <taxon>Kineococcus</taxon>
    </lineage>
</organism>
<dbReference type="GO" id="GO:0005886">
    <property type="term" value="C:plasma membrane"/>
    <property type="evidence" value="ECO:0007669"/>
    <property type="project" value="TreeGrafter"/>
</dbReference>
<dbReference type="Pfam" id="PF00990">
    <property type="entry name" value="GGDEF"/>
    <property type="match status" value="1"/>
</dbReference>
<dbReference type="eggNOG" id="COG0457">
    <property type="taxonomic scope" value="Bacteria"/>
</dbReference>
<dbReference type="InterPro" id="IPR011990">
    <property type="entry name" value="TPR-like_helical_dom_sf"/>
</dbReference>
<dbReference type="NCBIfam" id="TIGR00254">
    <property type="entry name" value="GGDEF"/>
    <property type="match status" value="1"/>
</dbReference>